<protein>
    <recommendedName>
        <fullName evidence="7">Spi protease inhibitor domain-containing protein</fullName>
    </recommendedName>
</protein>
<evidence type="ECO:0000256" key="4">
    <source>
        <dbReference type="ARBA" id="ARBA00022801"/>
    </source>
</evidence>
<dbReference type="InterPro" id="IPR025896">
    <property type="entry name" value="Spi_Prtas-inh"/>
</dbReference>
<feature type="domain" description="Spi protease inhibitor" evidence="7">
    <location>
        <begin position="46"/>
        <end position="139"/>
    </location>
</feature>
<name>A0AA90VFW7_9BACT</name>
<dbReference type="Pfam" id="PF01640">
    <property type="entry name" value="Peptidase_C10"/>
    <property type="match status" value="2"/>
</dbReference>
<comment type="caution">
    <text evidence="8">The sequence shown here is derived from an EMBL/GenBank/DDBJ whole genome shotgun (WGS) entry which is preliminary data.</text>
</comment>
<evidence type="ECO:0000256" key="5">
    <source>
        <dbReference type="ARBA" id="ARBA00022807"/>
    </source>
</evidence>
<evidence type="ECO:0000313" key="9">
    <source>
        <dbReference type="Proteomes" id="UP000405805"/>
    </source>
</evidence>
<sequence>MKKAAFIISVLTMLLVQSCTNQDLGSADSATKLEVSNSMYIERDPSSITSSDANKVAALFHGGSPTSTRSSVNNEVTEIKDSITGEPLLYIVNYGGNKGFVLISASKNTTPILAYSDTGHFSLSDDTPTAIFVGNYKKSIRKAQQCTSDSLRLKYALQWASFEKTEKPIVSRAISYEMQQKKDKEIAYQEAQGYKYLGGITAAQYYLPQDEYKTFLKEMESCSDPQYDYMEVVQLFTKVITQNSIGELLQTNWHQGYPFNVDAPNKLAGCVPIAVAQITYYHKYPSKYNWSQIGVNPVLNDAFSYFIKDIRNLCEVKYEANGTGSNHLKAKKALENLGYSVTIAGTPSEDKLSSQIILKNPTYIQGINSSGKGHAWVCDGYRNIQSISIATFIPNPNDPRFELKKKSPNGFIGYDVNLQNTPVSEIGKYFHMNLGWWAGASNGWYRYDTYMQNEETNFDKEQTILTIKLK</sequence>
<feature type="signal peptide" evidence="6">
    <location>
        <begin position="1"/>
        <end position="21"/>
    </location>
</feature>
<dbReference type="EMBL" id="VZBP01000149">
    <property type="protein sequence ID" value="MQO10383.1"/>
    <property type="molecule type" value="Genomic_DNA"/>
</dbReference>
<dbReference type="Proteomes" id="UP000405805">
    <property type="component" value="Unassembled WGS sequence"/>
</dbReference>
<organism evidence="8 9">
    <name type="scientific">Segatella copri</name>
    <dbReference type="NCBI Taxonomy" id="165179"/>
    <lineage>
        <taxon>Bacteria</taxon>
        <taxon>Pseudomonadati</taxon>
        <taxon>Bacteroidota</taxon>
        <taxon>Bacteroidia</taxon>
        <taxon>Bacteroidales</taxon>
        <taxon>Prevotellaceae</taxon>
        <taxon>Segatella</taxon>
    </lineage>
</organism>
<dbReference type="GO" id="GO:0006508">
    <property type="term" value="P:proteolysis"/>
    <property type="evidence" value="ECO:0007669"/>
    <property type="project" value="UniProtKB-KW"/>
</dbReference>
<keyword evidence="5" id="KW-0788">Thiol protease</keyword>
<evidence type="ECO:0000256" key="6">
    <source>
        <dbReference type="SAM" id="SignalP"/>
    </source>
</evidence>
<keyword evidence="3 6" id="KW-0732">Signal</keyword>
<dbReference type="Gene3D" id="3.90.70.50">
    <property type="entry name" value="Peptidase C10, streptopain"/>
    <property type="match status" value="2"/>
</dbReference>
<dbReference type="PROSITE" id="PS51257">
    <property type="entry name" value="PROKAR_LIPOPROTEIN"/>
    <property type="match status" value="1"/>
</dbReference>
<dbReference type="GO" id="GO:0008234">
    <property type="term" value="F:cysteine-type peptidase activity"/>
    <property type="evidence" value="ECO:0007669"/>
    <property type="project" value="UniProtKB-KW"/>
</dbReference>
<evidence type="ECO:0000313" key="8">
    <source>
        <dbReference type="EMBL" id="MQO10383.1"/>
    </source>
</evidence>
<keyword evidence="2" id="KW-0645">Protease</keyword>
<dbReference type="Pfam" id="PF13734">
    <property type="entry name" value="Inhibitor_I69"/>
    <property type="match status" value="1"/>
</dbReference>
<keyword evidence="4" id="KW-0378">Hydrolase</keyword>
<proteinExistence type="inferred from homology"/>
<reference evidence="9" key="1">
    <citation type="submission" date="2019-09" db="EMBL/GenBank/DDBJ databases">
        <title>Distinct polysaccharide growth profiles of human intestinal Prevotella copri isolates.</title>
        <authorList>
            <person name="Fehlner-Peach H."/>
            <person name="Magnabosco C."/>
            <person name="Raghavan V."/>
            <person name="Scher J.U."/>
            <person name="Tett A."/>
            <person name="Cox L.M."/>
            <person name="Gottsegen C."/>
            <person name="Watters A."/>
            <person name="Wiltshire- Gordon J.D."/>
            <person name="Segata N."/>
            <person name="Bonneau R."/>
            <person name="Littman D.R."/>
        </authorList>
    </citation>
    <scope>NUCLEOTIDE SEQUENCE [LARGE SCALE GENOMIC DNA]</scope>
    <source>
        <strain evidence="9">iA624</strain>
    </source>
</reference>
<evidence type="ECO:0000256" key="3">
    <source>
        <dbReference type="ARBA" id="ARBA00022729"/>
    </source>
</evidence>
<evidence type="ECO:0000256" key="1">
    <source>
        <dbReference type="ARBA" id="ARBA00009693"/>
    </source>
</evidence>
<dbReference type="RefSeq" id="WP_153097578.1">
    <property type="nucleotide sequence ID" value="NZ_VZBP01000149.1"/>
</dbReference>
<dbReference type="SUPFAM" id="SSF54001">
    <property type="entry name" value="Cysteine proteinases"/>
    <property type="match status" value="1"/>
</dbReference>
<gene>
    <name evidence="8" type="ORF">F7D57_11820</name>
</gene>
<accession>A0AA90VFW7</accession>
<evidence type="ECO:0000256" key="2">
    <source>
        <dbReference type="ARBA" id="ARBA00022670"/>
    </source>
</evidence>
<dbReference type="InterPro" id="IPR044934">
    <property type="entry name" value="Streptopain_sf"/>
</dbReference>
<dbReference type="InterPro" id="IPR038765">
    <property type="entry name" value="Papain-like_cys_pep_sf"/>
</dbReference>
<feature type="chain" id="PRO_5041739927" description="Spi protease inhibitor domain-containing protein" evidence="6">
    <location>
        <begin position="22"/>
        <end position="470"/>
    </location>
</feature>
<comment type="similarity">
    <text evidence="1">Belongs to the peptidase C10 family.</text>
</comment>
<evidence type="ECO:0000259" key="7">
    <source>
        <dbReference type="Pfam" id="PF13734"/>
    </source>
</evidence>
<dbReference type="InterPro" id="IPR000200">
    <property type="entry name" value="Peptidase_C10"/>
</dbReference>
<dbReference type="AlphaFoldDB" id="A0AA90VFW7"/>